<keyword evidence="3" id="KW-1185">Reference proteome</keyword>
<proteinExistence type="predicted"/>
<dbReference type="GeneID" id="8444026"/>
<feature type="compositionally biased region" description="Polar residues" evidence="1">
    <location>
        <begin position="78"/>
        <end position="92"/>
    </location>
</feature>
<dbReference type="Proteomes" id="UP000002058">
    <property type="component" value="Unassembled WGS sequence"/>
</dbReference>
<evidence type="ECO:0000313" key="2">
    <source>
        <dbReference type="EMBL" id="EEP79208.1"/>
    </source>
</evidence>
<dbReference type="OrthoDB" id="3520229at2759"/>
<dbReference type="eggNOG" id="ENOG502SUQ0">
    <property type="taxonomic scope" value="Eukaryota"/>
</dbReference>
<evidence type="ECO:0000256" key="1">
    <source>
        <dbReference type="SAM" id="MobiDB-lite"/>
    </source>
</evidence>
<feature type="compositionally biased region" description="Low complexity" evidence="1">
    <location>
        <begin position="53"/>
        <end position="64"/>
    </location>
</feature>
<name>C4JMJ6_UNCRE</name>
<protein>
    <submittedName>
        <fullName evidence="2">Uncharacterized protein</fullName>
    </submittedName>
</protein>
<sequence length="122" mass="12478">MEKCCNSPVVTYGEDCGMYCLASGGTVGELVRCIIGDGVADGQVFCNMASNATATGSATPTATNSDRDDDDDDKKPTGTETSPAATSSNAAFASVPQQPISKPAIGVLFTLFFSTFASVLFA</sequence>
<gene>
    <name evidence="2" type="ORF">UREG_04054</name>
</gene>
<dbReference type="STRING" id="336963.C4JMJ6"/>
<dbReference type="EMBL" id="CH476616">
    <property type="protein sequence ID" value="EEP79208.1"/>
    <property type="molecule type" value="Genomic_DNA"/>
</dbReference>
<dbReference type="AlphaFoldDB" id="C4JMJ6"/>
<accession>C4JMJ6</accession>
<dbReference type="VEuPathDB" id="FungiDB:UREG_04054"/>
<dbReference type="HOGENOM" id="CLU_108553_2_0_1"/>
<reference evidence="3" key="1">
    <citation type="journal article" date="2009" name="Genome Res.">
        <title>Comparative genomic analyses of the human fungal pathogens Coccidioides and their relatives.</title>
        <authorList>
            <person name="Sharpton T.J."/>
            <person name="Stajich J.E."/>
            <person name="Rounsley S.D."/>
            <person name="Gardner M.J."/>
            <person name="Wortman J.R."/>
            <person name="Jordar V.S."/>
            <person name="Maiti R."/>
            <person name="Kodira C.D."/>
            <person name="Neafsey D.E."/>
            <person name="Zeng Q."/>
            <person name="Hung C.-Y."/>
            <person name="McMahan C."/>
            <person name="Muszewska A."/>
            <person name="Grynberg M."/>
            <person name="Mandel M.A."/>
            <person name="Kellner E.M."/>
            <person name="Barker B.M."/>
            <person name="Galgiani J.N."/>
            <person name="Orbach M.J."/>
            <person name="Kirkland T.N."/>
            <person name="Cole G.T."/>
            <person name="Henn M.R."/>
            <person name="Birren B.W."/>
            <person name="Taylor J.W."/>
        </authorList>
    </citation>
    <scope>NUCLEOTIDE SEQUENCE [LARGE SCALE GENOMIC DNA]</scope>
    <source>
        <strain evidence="3">UAMH 1704</strain>
    </source>
</reference>
<dbReference type="KEGG" id="ure:UREG_04054"/>
<dbReference type="OMA" id="MPGGNMT"/>
<feature type="region of interest" description="Disordered" evidence="1">
    <location>
        <begin position="53"/>
        <end position="92"/>
    </location>
</feature>
<dbReference type="RefSeq" id="XP_002544537.1">
    <property type="nucleotide sequence ID" value="XM_002544491.1"/>
</dbReference>
<organism evidence="2 3">
    <name type="scientific">Uncinocarpus reesii (strain UAMH 1704)</name>
    <dbReference type="NCBI Taxonomy" id="336963"/>
    <lineage>
        <taxon>Eukaryota</taxon>
        <taxon>Fungi</taxon>
        <taxon>Dikarya</taxon>
        <taxon>Ascomycota</taxon>
        <taxon>Pezizomycotina</taxon>
        <taxon>Eurotiomycetes</taxon>
        <taxon>Eurotiomycetidae</taxon>
        <taxon>Onygenales</taxon>
        <taxon>Onygenaceae</taxon>
        <taxon>Uncinocarpus</taxon>
    </lineage>
</organism>
<evidence type="ECO:0000313" key="3">
    <source>
        <dbReference type="Proteomes" id="UP000002058"/>
    </source>
</evidence>
<dbReference type="InParanoid" id="C4JMJ6"/>